<sequence>TSQSVLILDDQTSSGNARFVLSGLGGTKFLTPSGDLTPTDLNDFFQAGTNENRQRRKEFSFFQASLPQHKHNL</sequence>
<dbReference type="AlphaFoldDB" id="N1UXN0"/>
<comment type="caution">
    <text evidence="1">The sequence shown here is derived from an EMBL/GenBank/DDBJ whole genome shotgun (WGS) entry which is preliminary data.</text>
</comment>
<accession>N1UXN0</accession>
<evidence type="ECO:0000313" key="2">
    <source>
        <dbReference type="Proteomes" id="UP000012220"/>
    </source>
</evidence>
<evidence type="ECO:0000313" key="1">
    <source>
        <dbReference type="EMBL" id="EMY26635.1"/>
    </source>
</evidence>
<organism evidence="1 2">
    <name type="scientific">Leptospira interrogans serovar Australis str. 200703203</name>
    <dbReference type="NCBI Taxonomy" id="1085541"/>
    <lineage>
        <taxon>Bacteria</taxon>
        <taxon>Pseudomonadati</taxon>
        <taxon>Spirochaetota</taxon>
        <taxon>Spirochaetia</taxon>
        <taxon>Leptospirales</taxon>
        <taxon>Leptospiraceae</taxon>
        <taxon>Leptospira</taxon>
    </lineage>
</organism>
<feature type="non-terminal residue" evidence="1">
    <location>
        <position position="1"/>
    </location>
</feature>
<reference evidence="1 2" key="1">
    <citation type="submission" date="2013-02" db="EMBL/GenBank/DDBJ databases">
        <authorList>
            <person name="Harkins D.M."/>
            <person name="Durkin A.S."/>
            <person name="Brinkac L.M."/>
            <person name="Haft D.H."/>
            <person name="Selengut J.D."/>
            <person name="Sanka R."/>
            <person name="DePew J."/>
            <person name="Purushe J."/>
            <person name="Picardeau M."/>
            <person name="Werts C."/>
            <person name="Goarant C."/>
            <person name="Vinetz J.M."/>
            <person name="Sutton G.G."/>
            <person name="Nierman W.C."/>
            <person name="Fouts D.E."/>
        </authorList>
    </citation>
    <scope>NUCLEOTIDE SEQUENCE [LARGE SCALE GENOMIC DNA]</scope>
    <source>
        <strain evidence="1 2">200703203</strain>
    </source>
</reference>
<gene>
    <name evidence="1" type="ORF">LEP1GSC115_2950</name>
</gene>
<proteinExistence type="predicted"/>
<dbReference type="EMBL" id="AHNY02000082">
    <property type="protein sequence ID" value="EMY26635.1"/>
    <property type="molecule type" value="Genomic_DNA"/>
</dbReference>
<protein>
    <submittedName>
        <fullName evidence="1">Uncharacterized protein</fullName>
    </submittedName>
</protein>
<dbReference type="Proteomes" id="UP000012220">
    <property type="component" value="Unassembled WGS sequence"/>
</dbReference>
<name>N1UXN0_LEPIR</name>